<accession>A0A9D2P802</accession>
<comment type="caution">
    <text evidence="1">The sequence shown here is derived from an EMBL/GenBank/DDBJ whole genome shotgun (WGS) entry which is preliminary data.</text>
</comment>
<gene>
    <name evidence="1" type="ORF">H9703_07705</name>
</gene>
<reference evidence="1" key="1">
    <citation type="journal article" date="2021" name="PeerJ">
        <title>Extensive microbial diversity within the chicken gut microbiome revealed by metagenomics and culture.</title>
        <authorList>
            <person name="Gilroy R."/>
            <person name="Ravi A."/>
            <person name="Getino M."/>
            <person name="Pursley I."/>
            <person name="Horton D.L."/>
            <person name="Alikhan N.F."/>
            <person name="Baker D."/>
            <person name="Gharbi K."/>
            <person name="Hall N."/>
            <person name="Watson M."/>
            <person name="Adriaenssens E.M."/>
            <person name="Foster-Nyarko E."/>
            <person name="Jarju S."/>
            <person name="Secka A."/>
            <person name="Antonio M."/>
            <person name="Oren A."/>
            <person name="Chaudhuri R.R."/>
            <person name="La Ragione R."/>
            <person name="Hildebrand F."/>
            <person name="Pallen M.J."/>
        </authorList>
    </citation>
    <scope>NUCLEOTIDE SEQUENCE</scope>
    <source>
        <strain evidence="1">ChiSjej5B23-2810</strain>
    </source>
</reference>
<dbReference type="AlphaFoldDB" id="A0A9D2P802"/>
<protein>
    <recommendedName>
        <fullName evidence="3">Lipoprotein</fullName>
    </recommendedName>
</protein>
<dbReference type="Proteomes" id="UP000823906">
    <property type="component" value="Unassembled WGS sequence"/>
</dbReference>
<proteinExistence type="predicted"/>
<organism evidence="1 2">
    <name type="scientific">Candidatus Faecalibacterium faecigallinarum</name>
    <dbReference type="NCBI Taxonomy" id="2838577"/>
    <lineage>
        <taxon>Bacteria</taxon>
        <taxon>Bacillati</taxon>
        <taxon>Bacillota</taxon>
        <taxon>Clostridia</taxon>
        <taxon>Eubacteriales</taxon>
        <taxon>Oscillospiraceae</taxon>
        <taxon>Faecalibacterium</taxon>
    </lineage>
</organism>
<sequence>MKLKRILSLALSGVLAVSMLTACGIGGGSGIFGAGDQSGSFANTLNSKLDDDTKAVITYRSNDSDLKSAVRSVANAVTEGQANNGKGEAPTNITNTVETLTGYGKLSTDAAWDVATESGTYVKVYVYDATNDSYNTLDEVATAVKNDLQIINLKGATSDKGYNNTYKGNVAAYKVTIPTASSDSGAKDAEAWVIGVAIEQTVTAAK</sequence>
<dbReference type="EMBL" id="DWWN01000051">
    <property type="protein sequence ID" value="HJC45996.1"/>
    <property type="molecule type" value="Genomic_DNA"/>
</dbReference>
<dbReference type="PROSITE" id="PS51257">
    <property type="entry name" value="PROKAR_LIPOPROTEIN"/>
    <property type="match status" value="1"/>
</dbReference>
<evidence type="ECO:0008006" key="3">
    <source>
        <dbReference type="Google" id="ProtNLM"/>
    </source>
</evidence>
<evidence type="ECO:0000313" key="2">
    <source>
        <dbReference type="Proteomes" id="UP000823906"/>
    </source>
</evidence>
<reference evidence="1" key="2">
    <citation type="submission" date="2021-04" db="EMBL/GenBank/DDBJ databases">
        <authorList>
            <person name="Gilroy R."/>
        </authorList>
    </citation>
    <scope>NUCLEOTIDE SEQUENCE</scope>
    <source>
        <strain evidence="1">ChiSjej5B23-2810</strain>
    </source>
</reference>
<evidence type="ECO:0000313" key="1">
    <source>
        <dbReference type="EMBL" id="HJC45996.1"/>
    </source>
</evidence>
<name>A0A9D2P802_9FIRM</name>